<dbReference type="InterPro" id="IPR050194">
    <property type="entry name" value="Glycosyltransferase_grp1"/>
</dbReference>
<dbReference type="PANTHER" id="PTHR45947">
    <property type="entry name" value="SULFOQUINOVOSYL TRANSFERASE SQD2"/>
    <property type="match status" value="1"/>
</dbReference>
<protein>
    <submittedName>
        <fullName evidence="1">Glycosyltransferase</fullName>
    </submittedName>
</protein>
<dbReference type="Pfam" id="PF13692">
    <property type="entry name" value="Glyco_trans_1_4"/>
    <property type="match status" value="1"/>
</dbReference>
<name>A0A7S7NKP7_PALFE</name>
<evidence type="ECO:0000313" key="1">
    <source>
        <dbReference type="EMBL" id="QOY85428.1"/>
    </source>
</evidence>
<dbReference type="CDD" id="cd03801">
    <property type="entry name" value="GT4_PimA-like"/>
    <property type="match status" value="1"/>
</dbReference>
<dbReference type="SUPFAM" id="SSF53756">
    <property type="entry name" value="UDP-Glycosyltransferase/glycogen phosphorylase"/>
    <property type="match status" value="1"/>
</dbReference>
<dbReference type="Proteomes" id="UP000593892">
    <property type="component" value="Chromosome"/>
</dbReference>
<sequence length="398" mass="44712">MKSNRTLVLTSRFPFPVIGGDRLRVYHVCKALAQESRLTLLTICQSQEEMDGEQPEPLFDAIHKVYLPKWKSYWNTLMALPTSRPFQLAYYESAEYRERVEALLPTHGQVWAHLIRTGQYIENATGIRRILEMTDAVSLNYERFSKLTGARGPRRYIYGLEQQRLKQYEQTVISQFDSTWLISDVDKEYLTESDSSRVEVIPNGVDTHQLRFRLPEEGNVIAFIGNLVSAQNLDACHFFIQEVLPLVRQRVNAVFRIVGNIPEGAAAAFRRLEGVEVTGRVESIADAVDGAICAVCPVRAGAGMQNKVLEYLALGLPCVTSAIGLEGIAAKPGRDLLVYHSPKHAADQIVRLFHDVGLRRSLAFAGRRLVATEYSWERTYASVRAAMQGLSPELRASA</sequence>
<dbReference type="GO" id="GO:0016757">
    <property type="term" value="F:glycosyltransferase activity"/>
    <property type="evidence" value="ECO:0007669"/>
    <property type="project" value="TreeGrafter"/>
</dbReference>
<dbReference type="PANTHER" id="PTHR45947:SF3">
    <property type="entry name" value="SULFOQUINOVOSYL TRANSFERASE SQD2"/>
    <property type="match status" value="1"/>
</dbReference>
<dbReference type="RefSeq" id="WP_194447098.1">
    <property type="nucleotide sequence ID" value="NZ_CP063849.1"/>
</dbReference>
<gene>
    <name evidence="1" type="ORF">IRI77_21655</name>
</gene>
<dbReference type="Gene3D" id="3.40.50.2000">
    <property type="entry name" value="Glycogen Phosphorylase B"/>
    <property type="match status" value="2"/>
</dbReference>
<keyword evidence="1" id="KW-0808">Transferase</keyword>
<evidence type="ECO:0000313" key="2">
    <source>
        <dbReference type="Proteomes" id="UP000593892"/>
    </source>
</evidence>
<proteinExistence type="predicted"/>
<keyword evidence="2" id="KW-1185">Reference proteome</keyword>
<reference evidence="1 2" key="1">
    <citation type="submission" date="2020-10" db="EMBL/GenBank/DDBJ databases">
        <title>Complete genome sequence of Paludibaculum fermentans P105T, a facultatively anaerobic acidobacterium capable of dissimilatory Fe(III) reduction.</title>
        <authorList>
            <person name="Dedysh S.N."/>
            <person name="Beletsky A.V."/>
            <person name="Kulichevskaya I.S."/>
            <person name="Mardanov A.V."/>
            <person name="Ravin N.V."/>
        </authorList>
    </citation>
    <scope>NUCLEOTIDE SEQUENCE [LARGE SCALE GENOMIC DNA]</scope>
    <source>
        <strain evidence="1 2">P105</strain>
    </source>
</reference>
<dbReference type="AlphaFoldDB" id="A0A7S7NKP7"/>
<dbReference type="KEGG" id="pfer:IRI77_21655"/>
<accession>A0A7S7NKP7</accession>
<dbReference type="EMBL" id="CP063849">
    <property type="protein sequence ID" value="QOY85428.1"/>
    <property type="molecule type" value="Genomic_DNA"/>
</dbReference>
<organism evidence="1 2">
    <name type="scientific">Paludibaculum fermentans</name>
    <dbReference type="NCBI Taxonomy" id="1473598"/>
    <lineage>
        <taxon>Bacteria</taxon>
        <taxon>Pseudomonadati</taxon>
        <taxon>Acidobacteriota</taxon>
        <taxon>Terriglobia</taxon>
        <taxon>Bryobacterales</taxon>
        <taxon>Bryobacteraceae</taxon>
        <taxon>Paludibaculum</taxon>
    </lineage>
</organism>